<feature type="active site" description="Proton donor" evidence="1">
    <location>
        <position position="83"/>
    </location>
</feature>
<feature type="binding site" evidence="2">
    <location>
        <position position="177"/>
    </location>
    <ligand>
        <name>Zn(2+)</name>
        <dbReference type="ChEBI" id="CHEBI:29105"/>
        <label>1</label>
        <note>catalytic</note>
    </ligand>
</feature>
<dbReference type="NCBIfam" id="TIGR00167">
    <property type="entry name" value="cbbA"/>
    <property type="match status" value="1"/>
</dbReference>
<keyword evidence="2" id="KW-0862">Zinc</keyword>
<evidence type="ECO:0000256" key="1">
    <source>
        <dbReference type="PIRSR" id="PIRSR001359-1"/>
    </source>
</evidence>
<dbReference type="InterPro" id="IPR013785">
    <property type="entry name" value="Aldolase_TIM"/>
</dbReference>
<feature type="binding site" evidence="2">
    <location>
        <position position="205"/>
    </location>
    <ligand>
        <name>Zn(2+)</name>
        <dbReference type="ChEBI" id="CHEBI:29105"/>
        <label>1</label>
        <note>catalytic</note>
    </ligand>
</feature>
<dbReference type="EMBL" id="OBDY01000029">
    <property type="protein sequence ID" value="SNY65931.1"/>
    <property type="molecule type" value="Genomic_DNA"/>
</dbReference>
<dbReference type="GO" id="GO:0016832">
    <property type="term" value="F:aldehyde-lyase activity"/>
    <property type="evidence" value="ECO:0007669"/>
    <property type="project" value="InterPro"/>
</dbReference>
<keyword evidence="4" id="KW-1185">Reference proteome</keyword>
<dbReference type="OrthoDB" id="9803995at2"/>
<organism evidence="3 4">
    <name type="scientific">Paractinoplanes atraurantiacus</name>
    <dbReference type="NCBI Taxonomy" id="1036182"/>
    <lineage>
        <taxon>Bacteria</taxon>
        <taxon>Bacillati</taxon>
        <taxon>Actinomycetota</taxon>
        <taxon>Actinomycetes</taxon>
        <taxon>Micromonosporales</taxon>
        <taxon>Micromonosporaceae</taxon>
        <taxon>Paractinoplanes</taxon>
    </lineage>
</organism>
<dbReference type="SUPFAM" id="SSF51569">
    <property type="entry name" value="Aldolase"/>
    <property type="match status" value="1"/>
</dbReference>
<dbReference type="Proteomes" id="UP000219612">
    <property type="component" value="Unassembled WGS sequence"/>
</dbReference>
<feature type="binding site" evidence="2">
    <location>
        <position position="105"/>
    </location>
    <ligand>
        <name>Zn(2+)</name>
        <dbReference type="ChEBI" id="CHEBI:29105"/>
        <label>2</label>
    </ligand>
</feature>
<dbReference type="GO" id="GO:0005975">
    <property type="term" value="P:carbohydrate metabolic process"/>
    <property type="evidence" value="ECO:0007669"/>
    <property type="project" value="InterPro"/>
</dbReference>
<name>A0A285K3M2_9ACTN</name>
<dbReference type="PIRSF" id="PIRSF001359">
    <property type="entry name" value="F_bP_aldolase_II"/>
    <property type="match status" value="1"/>
</dbReference>
<gene>
    <name evidence="3" type="ORF">SAMN05421748_12916</name>
</gene>
<feature type="binding site" evidence="2">
    <location>
        <position position="84"/>
    </location>
    <ligand>
        <name>Zn(2+)</name>
        <dbReference type="ChEBI" id="CHEBI:29105"/>
        <label>1</label>
        <note>catalytic</note>
    </ligand>
</feature>
<dbReference type="AlphaFoldDB" id="A0A285K3M2"/>
<dbReference type="PANTHER" id="PTHR30304:SF0">
    <property type="entry name" value="D-TAGATOSE-1,6-BISPHOSPHATE ALDOLASE SUBUNIT GATY-RELATED"/>
    <property type="match status" value="1"/>
</dbReference>
<dbReference type="InterPro" id="IPR050246">
    <property type="entry name" value="Class_II_FBP_aldolase"/>
</dbReference>
<dbReference type="PANTHER" id="PTHR30304">
    <property type="entry name" value="D-TAGATOSE-1,6-BISPHOSPHATE ALDOLASE"/>
    <property type="match status" value="1"/>
</dbReference>
<comment type="cofactor">
    <cofactor evidence="2">
        <name>Zn(2+)</name>
        <dbReference type="ChEBI" id="CHEBI:29105"/>
    </cofactor>
    <text evidence="2">Binds 2 Zn(2+) ions per subunit. One is catalytic and the other provides a structural contribution.</text>
</comment>
<evidence type="ECO:0000313" key="4">
    <source>
        <dbReference type="Proteomes" id="UP000219612"/>
    </source>
</evidence>
<proteinExistence type="predicted"/>
<reference evidence="3 4" key="1">
    <citation type="submission" date="2017-09" db="EMBL/GenBank/DDBJ databases">
        <authorList>
            <person name="Ehlers B."/>
            <person name="Leendertz F.H."/>
        </authorList>
    </citation>
    <scope>NUCLEOTIDE SEQUENCE [LARGE SCALE GENOMIC DNA]</scope>
    <source>
        <strain evidence="3 4">CGMCC 4.6857</strain>
    </source>
</reference>
<evidence type="ECO:0000313" key="3">
    <source>
        <dbReference type="EMBL" id="SNY65931.1"/>
    </source>
</evidence>
<dbReference type="InterPro" id="IPR000771">
    <property type="entry name" value="FBA_II"/>
</dbReference>
<evidence type="ECO:0000256" key="2">
    <source>
        <dbReference type="PIRSR" id="PIRSR001359-3"/>
    </source>
</evidence>
<dbReference type="Gene3D" id="3.20.20.70">
    <property type="entry name" value="Aldolase class I"/>
    <property type="match status" value="1"/>
</dbReference>
<accession>A0A285K3M2</accession>
<dbReference type="Pfam" id="PF01116">
    <property type="entry name" value="F_bP_aldolase"/>
    <property type="match status" value="1"/>
</dbReference>
<keyword evidence="2" id="KW-0479">Metal-binding</keyword>
<dbReference type="RefSeq" id="WP_097327408.1">
    <property type="nucleotide sequence ID" value="NZ_OBDY01000029.1"/>
</dbReference>
<feature type="binding site" evidence="2">
    <location>
        <position position="135"/>
    </location>
    <ligand>
        <name>Zn(2+)</name>
        <dbReference type="ChEBI" id="CHEBI:29105"/>
        <label>2</label>
    </ligand>
</feature>
<protein>
    <submittedName>
        <fullName evidence="3">Fructose-bisphosphate aldolase, class II</fullName>
    </submittedName>
</protein>
<sequence>MLTPTGELVAAARGNGGAAGAFNVITVEHAEAIVTGAEDAGLPVILQISENAVRFHHGRLAPIAAAARAVAEAAAVPVGLHLDHVEDSALVDAALVNGFGSVMVDASKLPYERNVAFTAAAVRRCHAAGLWVESELGEVGGKDGAHAPGVRTDPLQAAAFVAATGVDGLAVAVGSSHAMTSRTAALDHELIARLRVAAGVPLVLHGSSGVPAAELAAAVRAGMAKVNIGTALNLAFTGAVRTTLGDRPDLVDPRRYLAPARTAMAATVAESLRLLAAPDFELLKNTVKAHTYSSLTDLSDELPAAEG</sequence>
<dbReference type="GO" id="GO:0008270">
    <property type="term" value="F:zinc ion binding"/>
    <property type="evidence" value="ECO:0007669"/>
    <property type="project" value="InterPro"/>
</dbReference>